<keyword evidence="1" id="KW-0677">Repeat</keyword>
<dbReference type="Gene3D" id="3.80.10.10">
    <property type="entry name" value="Ribonuclease Inhibitor"/>
    <property type="match status" value="3"/>
</dbReference>
<name>A0AAD2JNF8_9STRA</name>
<evidence type="ECO:0000313" key="3">
    <source>
        <dbReference type="Proteomes" id="UP001295423"/>
    </source>
</evidence>
<dbReference type="SUPFAM" id="SSF52047">
    <property type="entry name" value="RNI-like"/>
    <property type="match status" value="2"/>
</dbReference>
<keyword evidence="3" id="KW-1185">Reference proteome</keyword>
<dbReference type="PANTHER" id="PTHR24111">
    <property type="entry name" value="LEUCINE-RICH REPEAT-CONTAINING PROTEIN 34"/>
    <property type="match status" value="1"/>
</dbReference>
<evidence type="ECO:0000313" key="2">
    <source>
        <dbReference type="EMBL" id="CAJ1965095.1"/>
    </source>
</evidence>
<organism evidence="2 3">
    <name type="scientific">Cylindrotheca closterium</name>
    <dbReference type="NCBI Taxonomy" id="2856"/>
    <lineage>
        <taxon>Eukaryota</taxon>
        <taxon>Sar</taxon>
        <taxon>Stramenopiles</taxon>
        <taxon>Ochrophyta</taxon>
        <taxon>Bacillariophyta</taxon>
        <taxon>Bacillariophyceae</taxon>
        <taxon>Bacillariophycidae</taxon>
        <taxon>Bacillariales</taxon>
        <taxon>Bacillariaceae</taxon>
        <taxon>Cylindrotheca</taxon>
    </lineage>
</organism>
<evidence type="ECO:0000256" key="1">
    <source>
        <dbReference type="ARBA" id="ARBA00022737"/>
    </source>
</evidence>
<dbReference type="EMBL" id="CAKOGP040002202">
    <property type="protein sequence ID" value="CAJ1965095.1"/>
    <property type="molecule type" value="Genomic_DNA"/>
</dbReference>
<reference evidence="2" key="1">
    <citation type="submission" date="2023-08" db="EMBL/GenBank/DDBJ databases">
        <authorList>
            <person name="Audoor S."/>
            <person name="Bilcke G."/>
        </authorList>
    </citation>
    <scope>NUCLEOTIDE SEQUENCE</scope>
</reference>
<dbReference type="AlphaFoldDB" id="A0AAD2JNF8"/>
<gene>
    <name evidence="2" type="ORF">CYCCA115_LOCUS20945</name>
</gene>
<dbReference type="InterPro" id="IPR032675">
    <property type="entry name" value="LRR_dom_sf"/>
</dbReference>
<accession>A0AAD2JNF8</accession>
<comment type="caution">
    <text evidence="2">The sequence shown here is derived from an EMBL/GenBank/DDBJ whole genome shotgun (WGS) entry which is preliminary data.</text>
</comment>
<protein>
    <submittedName>
        <fullName evidence="2">Uncharacterized protein</fullName>
    </submittedName>
</protein>
<proteinExistence type="predicted"/>
<dbReference type="PANTHER" id="PTHR24111:SF0">
    <property type="entry name" value="LEUCINE-RICH REPEAT-CONTAINING PROTEIN"/>
    <property type="match status" value="1"/>
</dbReference>
<dbReference type="Proteomes" id="UP001295423">
    <property type="component" value="Unassembled WGS sequence"/>
</dbReference>
<dbReference type="InterPro" id="IPR052201">
    <property type="entry name" value="LRR-containing_regulator"/>
</dbReference>
<sequence>MRVDRETARIIQALKLPRYMIGVIPKTLSSLIAGNLGLADNLKILEMMSVPLSQANLDFLCNVVVTSTTLEQLHLSCCWHEGGSLFSRLSKKYKSLAKAIGSSESLQILRISRTVMVYEGFLADLFAGSAHKLKKLILSRSIIESPSILAVQNALEHPECQIQHLNLSGIPQGSDITPIANALEVNTSLKEFLLSSRYHLPDDSAEALANALRVNSTLESIKMCDVDIGAENNTFSTEGWKSFSKGLKESQGIHYLDISGNDFVVRGVLNLFRATGIQYLLDGLEENQSVTHFTMQDISADPHSFDLIGDFIQTRNFKLLNISNISNSEYMFRSYKGLPDRFLWSVAHRVASNGGMEVLKIANIRMEGPNGLKTIIRALANNTTLRELDISENREDHLLRELADALTSNQHLLKLNLKDIALATDDFQYFAKCLPKMKGLESIVFGELNDTFADALLSGLKDNDTLKHMDGPFGDGSCWRKIDFYLRWNRGGRKILKMAPPSVLLPKILSRSRNGPDVLFEILRGIQLHA</sequence>